<dbReference type="Pfam" id="PF04773">
    <property type="entry name" value="FecR"/>
    <property type="match status" value="1"/>
</dbReference>
<comment type="caution">
    <text evidence="4">The sequence shown here is derived from an EMBL/GenBank/DDBJ whole genome shotgun (WGS) entry which is preliminary data.</text>
</comment>
<keyword evidence="1 4" id="KW-0812">Transmembrane</keyword>
<gene>
    <name evidence="4" type="ORF">HNP48_005006</name>
</gene>
<dbReference type="InterPro" id="IPR012373">
    <property type="entry name" value="Ferrdict_sens_TM"/>
</dbReference>
<evidence type="ECO:0000259" key="3">
    <source>
        <dbReference type="Pfam" id="PF16220"/>
    </source>
</evidence>
<evidence type="ECO:0000259" key="2">
    <source>
        <dbReference type="Pfam" id="PF04773"/>
    </source>
</evidence>
<dbReference type="AlphaFoldDB" id="A0A7X0PIZ3"/>
<dbReference type="EMBL" id="JACHLK010000012">
    <property type="protein sequence ID" value="MBB6562296.1"/>
    <property type="molecule type" value="Genomic_DNA"/>
</dbReference>
<dbReference type="PIRSF" id="PIRSF018266">
    <property type="entry name" value="FecR"/>
    <property type="match status" value="1"/>
</dbReference>
<feature type="transmembrane region" description="Helical" evidence="1">
    <location>
        <begin position="80"/>
        <end position="99"/>
    </location>
</feature>
<dbReference type="InterPro" id="IPR006860">
    <property type="entry name" value="FecR"/>
</dbReference>
<dbReference type="PANTHER" id="PTHR30273:SF2">
    <property type="entry name" value="PROTEIN FECR"/>
    <property type="match status" value="1"/>
</dbReference>
<dbReference type="GO" id="GO:0016989">
    <property type="term" value="F:sigma factor antagonist activity"/>
    <property type="evidence" value="ECO:0007669"/>
    <property type="project" value="TreeGrafter"/>
</dbReference>
<evidence type="ECO:0000256" key="1">
    <source>
        <dbReference type="SAM" id="Phobius"/>
    </source>
</evidence>
<organism evidence="4 5">
    <name type="scientific">Acidovorax soli</name>
    <dbReference type="NCBI Taxonomy" id="592050"/>
    <lineage>
        <taxon>Bacteria</taxon>
        <taxon>Pseudomonadati</taxon>
        <taxon>Pseudomonadota</taxon>
        <taxon>Betaproteobacteria</taxon>
        <taxon>Burkholderiales</taxon>
        <taxon>Comamonadaceae</taxon>
        <taxon>Acidovorax</taxon>
    </lineage>
</organism>
<dbReference type="Pfam" id="PF16220">
    <property type="entry name" value="DUF4880"/>
    <property type="match status" value="1"/>
</dbReference>
<keyword evidence="1" id="KW-0472">Membrane</keyword>
<evidence type="ECO:0000313" key="4">
    <source>
        <dbReference type="EMBL" id="MBB6562296.1"/>
    </source>
</evidence>
<dbReference type="PANTHER" id="PTHR30273">
    <property type="entry name" value="PERIPLASMIC SIGNAL SENSOR AND SIGMA FACTOR ACTIVATOR FECR-RELATED"/>
    <property type="match status" value="1"/>
</dbReference>
<keyword evidence="5" id="KW-1185">Reference proteome</keyword>
<dbReference type="RefSeq" id="WP_184862158.1">
    <property type="nucleotide sequence ID" value="NZ_JACHLK010000012.1"/>
</dbReference>
<dbReference type="InterPro" id="IPR032623">
    <property type="entry name" value="FecR_N"/>
</dbReference>
<feature type="domain" description="FecR N-terminal" evidence="3">
    <location>
        <begin position="11"/>
        <end position="53"/>
    </location>
</feature>
<evidence type="ECO:0000313" key="5">
    <source>
        <dbReference type="Proteomes" id="UP000575083"/>
    </source>
</evidence>
<feature type="domain" description="FecR protein" evidence="2">
    <location>
        <begin position="111"/>
        <end position="206"/>
    </location>
</feature>
<dbReference type="Proteomes" id="UP000575083">
    <property type="component" value="Unassembled WGS sequence"/>
</dbReference>
<dbReference type="Gene3D" id="2.60.120.1440">
    <property type="match status" value="1"/>
</dbReference>
<protein>
    <submittedName>
        <fullName evidence="4">Transmembrane sensor</fullName>
    </submittedName>
</protein>
<name>A0A7X0PIZ3_9BURK</name>
<keyword evidence="1" id="KW-1133">Transmembrane helix</keyword>
<reference evidence="4 5" key="1">
    <citation type="submission" date="2020-08" db="EMBL/GenBank/DDBJ databases">
        <title>Functional genomics of gut bacteria from endangered species of beetles.</title>
        <authorList>
            <person name="Carlos-Shanley C."/>
        </authorList>
    </citation>
    <scope>NUCLEOTIDE SEQUENCE [LARGE SCALE GENOMIC DNA]</scope>
    <source>
        <strain evidence="4 5">S00198</strain>
    </source>
</reference>
<proteinExistence type="predicted"/>
<sequence>MPDAIDPALVDQAAHWLARMHASDFSEGERAACEQWRRQSPEHERVWQSAEQLGRSFGLVPAAVGMPVLGRRRLRANRRALLGAVAALVAVPPVLWWGYHATPWAGAALAYRTATGERRRIALADGTQVDLNTATTIEVAFDERQRLVRHESGEILVNTAPDPGPVHRPFIVRTDAGELRALGTRFTVRSEGGGATRLAVLEGSVEMHPARASGDVSVLVRAGQQAQFTRDQASAPTPLDAGTGRWTQGTLFAQEMPLADFVAELARYRNGVLRCDPAVAQLRVSGAFQIDDTDRVLALLAQTLPVRIETRTRYWVTVAAR</sequence>
<accession>A0A7X0PIZ3</accession>